<gene>
    <name evidence="1" type="ORF">TM448B01026_0002</name>
</gene>
<dbReference type="Gene3D" id="3.30.420.240">
    <property type="match status" value="1"/>
</dbReference>
<dbReference type="InterPro" id="IPR027417">
    <property type="entry name" value="P-loop_NTPase"/>
</dbReference>
<dbReference type="AlphaFoldDB" id="A0A6M3XIC3"/>
<protein>
    <submittedName>
        <fullName evidence="1">Putative terminase</fullName>
    </submittedName>
</protein>
<proteinExistence type="predicted"/>
<dbReference type="EMBL" id="MT144689">
    <property type="protein sequence ID" value="QJH97502.1"/>
    <property type="molecule type" value="Genomic_DNA"/>
</dbReference>
<sequence length="611" mass="71916">MNCFKGVVKIELTKEQRNDIRQKLIDNIELYCEKCLKIRHRDKKVIVPFIINKHQRNFIKIVEDWKKKYPIESERPTLFIIILKPRQTGFSTITEAVFFHELQFSKNKVAMIVSYDEKSAVTINEMSNRFYQYLPKIVKVSRRPSRSKGILFENPTNNMEEFEKKPGLQSKFLIDTANNINAGSSFTIDYLHISEIAKWEGKPEETLTSLLQAVPDYGSIVVVESTAKGINIFHKSWKDAENKKNGYVPIFVAWFEHDEYKIDFENDIEKRKFINSLDEEEKQIKETYKVSYEQLNWRRYAITKKCQNNKDIFKQEYPAYPDEAFLTSGRPVYDRLVVQARINELESKYCTYPDGLQAPKDSRGYIEYDEKKKLYKFVPDDYGTVLIYEHPKKGYPYVIGGDIAEGLARGDWLVSQVCDNTNGMQVAKQRLHIHPDLFALEQIKLARYYNQALIANEINNHGHVTITALQRERYYFQYKREVYDRISRTTEQKFGFDTKDQSRQRIIDRSRAIVRDEIHLINDIETLKEMLTFIYNDQGKEEHEADCHDDCVLSFAIMHEGRSQQKATPPRIEDTFGKGLDYVHPSVKIDSAKNPQVKRYYEKLYKNGRKT</sequence>
<evidence type="ECO:0000313" key="1">
    <source>
        <dbReference type="EMBL" id="QJH97502.1"/>
    </source>
</evidence>
<organism evidence="1">
    <name type="scientific">viral metagenome</name>
    <dbReference type="NCBI Taxonomy" id="1070528"/>
    <lineage>
        <taxon>unclassified sequences</taxon>
        <taxon>metagenomes</taxon>
        <taxon>organismal metagenomes</taxon>
    </lineage>
</organism>
<accession>A0A6M3XIC3</accession>
<name>A0A6M3XIC3_9ZZZZ</name>
<dbReference type="Gene3D" id="3.40.50.300">
    <property type="entry name" value="P-loop containing nucleotide triphosphate hydrolases"/>
    <property type="match status" value="1"/>
</dbReference>
<reference evidence="1" key="1">
    <citation type="submission" date="2020-03" db="EMBL/GenBank/DDBJ databases">
        <title>The deep terrestrial virosphere.</title>
        <authorList>
            <person name="Holmfeldt K."/>
            <person name="Nilsson E."/>
            <person name="Simone D."/>
            <person name="Lopez-Fernandez M."/>
            <person name="Wu X."/>
            <person name="de Brujin I."/>
            <person name="Lundin D."/>
            <person name="Andersson A."/>
            <person name="Bertilsson S."/>
            <person name="Dopson M."/>
        </authorList>
    </citation>
    <scope>NUCLEOTIDE SEQUENCE</scope>
    <source>
        <strain evidence="1">TM448B01026</strain>
    </source>
</reference>